<name>A0A8H8DM41_9FUNG</name>
<evidence type="ECO:0000313" key="2">
    <source>
        <dbReference type="Proteomes" id="UP000673691"/>
    </source>
</evidence>
<evidence type="ECO:0000313" key="1">
    <source>
        <dbReference type="EMBL" id="KAG5463370.1"/>
    </source>
</evidence>
<dbReference type="AlphaFoldDB" id="A0A8H8DM41"/>
<gene>
    <name evidence="1" type="ORF">BJ554DRAFT_8134</name>
</gene>
<sequence length="51" mass="5888">MCRVTSVSLQHLLHLGELHSLRYSTPGSPLYSKEHHRSRLSNLITIYIGER</sequence>
<reference evidence="1 2" key="1">
    <citation type="journal article" name="Sci. Rep.">
        <title>Genome-scale phylogenetic analyses confirm Olpidium as the closest living zoosporic fungus to the non-flagellated, terrestrial fungi.</title>
        <authorList>
            <person name="Chang Y."/>
            <person name="Rochon D."/>
            <person name="Sekimoto S."/>
            <person name="Wang Y."/>
            <person name="Chovatia M."/>
            <person name="Sandor L."/>
            <person name="Salamov A."/>
            <person name="Grigoriev I.V."/>
            <person name="Stajich J.E."/>
            <person name="Spatafora J.W."/>
        </authorList>
    </citation>
    <scope>NUCLEOTIDE SEQUENCE [LARGE SCALE GENOMIC DNA]</scope>
    <source>
        <strain evidence="1">S191</strain>
    </source>
</reference>
<proteinExistence type="predicted"/>
<keyword evidence="2" id="KW-1185">Reference proteome</keyword>
<dbReference type="EMBL" id="JAEFCI010000706">
    <property type="protein sequence ID" value="KAG5463370.1"/>
    <property type="molecule type" value="Genomic_DNA"/>
</dbReference>
<dbReference type="Proteomes" id="UP000673691">
    <property type="component" value="Unassembled WGS sequence"/>
</dbReference>
<organism evidence="1 2">
    <name type="scientific">Olpidium bornovanus</name>
    <dbReference type="NCBI Taxonomy" id="278681"/>
    <lineage>
        <taxon>Eukaryota</taxon>
        <taxon>Fungi</taxon>
        <taxon>Fungi incertae sedis</taxon>
        <taxon>Olpidiomycota</taxon>
        <taxon>Olpidiomycotina</taxon>
        <taxon>Olpidiomycetes</taxon>
        <taxon>Olpidiales</taxon>
        <taxon>Olpidiaceae</taxon>
        <taxon>Olpidium</taxon>
    </lineage>
</organism>
<comment type="caution">
    <text evidence="1">The sequence shown here is derived from an EMBL/GenBank/DDBJ whole genome shotgun (WGS) entry which is preliminary data.</text>
</comment>
<accession>A0A8H8DM41</accession>
<protein>
    <submittedName>
        <fullName evidence="1">Uncharacterized protein</fullName>
    </submittedName>
</protein>